<evidence type="ECO:0000256" key="1">
    <source>
        <dbReference type="SAM" id="Coils"/>
    </source>
</evidence>
<name>G4NX25_BACS4</name>
<sequence>MESLYLNSAVLIKKGFRRESACSVYMLRDKLASKQNMGEAYMKKQTSTDKHQLKDDLQSDIKAKLMEMKSQLKEEDEKRQEREKAEQIRKKKEIEKNKSFEELLNESQIDWHQYK</sequence>
<dbReference type="HOGENOM" id="CLU_2104133_0_0_9"/>
<dbReference type="Proteomes" id="UP000002651">
    <property type="component" value="Chromosome"/>
</dbReference>
<dbReference type="AlphaFoldDB" id="G4NX25"/>
<dbReference type="KEGG" id="bst:GYO_2600"/>
<gene>
    <name evidence="2" type="ordered locus">GYO_2600</name>
</gene>
<feature type="coiled-coil region" evidence="1">
    <location>
        <begin position="58"/>
        <end position="98"/>
    </location>
</feature>
<evidence type="ECO:0000313" key="3">
    <source>
        <dbReference type="Proteomes" id="UP000002651"/>
    </source>
</evidence>
<dbReference type="EMBL" id="CP002905">
    <property type="protein sequence ID" value="AEP87213.1"/>
    <property type="molecule type" value="Genomic_DNA"/>
</dbReference>
<proteinExistence type="predicted"/>
<keyword evidence="1" id="KW-0175">Coiled coil</keyword>
<protein>
    <submittedName>
        <fullName evidence="2">Conserved domain protein</fullName>
    </submittedName>
</protein>
<keyword evidence="3" id="KW-1185">Reference proteome</keyword>
<evidence type="ECO:0000313" key="2">
    <source>
        <dbReference type="EMBL" id="AEP87213.1"/>
    </source>
</evidence>
<dbReference type="Pfam" id="PF13025">
    <property type="entry name" value="DUF3886"/>
    <property type="match status" value="1"/>
</dbReference>
<reference evidence="2 3" key="1">
    <citation type="journal article" date="2012" name="J. Bacteriol.">
        <title>Whole-genome sequences of Bacillus subtilis and close relatives.</title>
        <authorList>
            <person name="Earl A.M."/>
            <person name="Eppinger M."/>
            <person name="Fricke W.F."/>
            <person name="Rosovitz M.J."/>
            <person name="Rasko D.A."/>
            <person name="Daugherty S."/>
            <person name="Losick R."/>
            <person name="Kolter R."/>
            <person name="Ravel J."/>
        </authorList>
    </citation>
    <scope>NUCLEOTIDE SEQUENCE [LARGE SCALE GENOMIC DNA]</scope>
    <source>
        <strain evidence="3">DSM 15029 / JCM 12233 / NBRC 101239 / NRRL B-23049 / TU-B-10</strain>
    </source>
</reference>
<accession>G4NX25</accession>
<dbReference type="InterPro" id="IPR024980">
    <property type="entry name" value="DUF3886"/>
</dbReference>
<organism evidence="2 3">
    <name type="scientific">Bacillus spizizenii (strain DSM 15029 / JCM 12233 / NBRC 101239 / NRRL B-23049 / TU-B-10)</name>
    <name type="common">Bacillus subtilis subsp. spizizenii</name>
    <dbReference type="NCBI Taxonomy" id="1052585"/>
    <lineage>
        <taxon>Bacteria</taxon>
        <taxon>Bacillati</taxon>
        <taxon>Bacillota</taxon>
        <taxon>Bacilli</taxon>
        <taxon>Bacillales</taxon>
        <taxon>Bacillaceae</taxon>
        <taxon>Bacillus</taxon>
    </lineage>
</organism>